<reference evidence="8 9" key="1">
    <citation type="submission" date="2019-03" db="EMBL/GenBank/DDBJ databases">
        <title>The complete genome sequence of Swingsia samuiensis NBRC107927(T).</title>
        <authorList>
            <person name="Chua K.-O."/>
            <person name="Chan K.-G."/>
            <person name="See-Too W.-S."/>
        </authorList>
    </citation>
    <scope>NUCLEOTIDE SEQUENCE [LARGE SCALE GENOMIC DNA]</scope>
    <source>
        <strain evidence="8 9">AH83</strain>
    </source>
</reference>
<dbReference type="OrthoDB" id="7346227at2"/>
<dbReference type="RefSeq" id="WP_141460001.1">
    <property type="nucleotide sequence ID" value="NZ_CP038141.1"/>
</dbReference>
<dbReference type="GO" id="GO:0000908">
    <property type="term" value="F:taurine dioxygenase activity"/>
    <property type="evidence" value="ECO:0007669"/>
    <property type="project" value="UniProtKB-EC"/>
</dbReference>
<dbReference type="InterPro" id="IPR003819">
    <property type="entry name" value="TauD/TfdA-like"/>
</dbReference>
<evidence type="ECO:0000256" key="6">
    <source>
        <dbReference type="ARBA" id="ARBA00023004"/>
    </source>
</evidence>
<evidence type="ECO:0000256" key="2">
    <source>
        <dbReference type="ARBA" id="ARBA00005896"/>
    </source>
</evidence>
<keyword evidence="5 8" id="KW-0560">Oxidoreductase</keyword>
<dbReference type="Gene3D" id="3.60.130.10">
    <property type="entry name" value="Clavaminate synthase-like"/>
    <property type="match status" value="1"/>
</dbReference>
<evidence type="ECO:0000256" key="1">
    <source>
        <dbReference type="ARBA" id="ARBA00001954"/>
    </source>
</evidence>
<evidence type="ECO:0000256" key="3">
    <source>
        <dbReference type="ARBA" id="ARBA00022723"/>
    </source>
</evidence>
<keyword evidence="9" id="KW-1185">Reference proteome</keyword>
<evidence type="ECO:0000313" key="8">
    <source>
        <dbReference type="EMBL" id="QDH16746.1"/>
    </source>
</evidence>
<evidence type="ECO:0000259" key="7">
    <source>
        <dbReference type="Pfam" id="PF02668"/>
    </source>
</evidence>
<comment type="similarity">
    <text evidence="2">Belongs to the TfdA dioxygenase family.</text>
</comment>
<dbReference type="GO" id="GO:0006790">
    <property type="term" value="P:sulfur compound metabolic process"/>
    <property type="evidence" value="ECO:0007669"/>
    <property type="project" value="TreeGrafter"/>
</dbReference>
<dbReference type="GO" id="GO:0046872">
    <property type="term" value="F:metal ion binding"/>
    <property type="evidence" value="ECO:0007669"/>
    <property type="project" value="UniProtKB-KW"/>
</dbReference>
<dbReference type="KEGG" id="ssam:E3D00_03565"/>
<dbReference type="Pfam" id="PF02668">
    <property type="entry name" value="TauD"/>
    <property type="match status" value="1"/>
</dbReference>
<evidence type="ECO:0000313" key="9">
    <source>
        <dbReference type="Proteomes" id="UP000316313"/>
    </source>
</evidence>
<protein>
    <submittedName>
        <fullName evidence="8">Taurine dioxygenase</fullName>
        <ecNumber evidence="8">1.14.11.17</ecNumber>
    </submittedName>
</protein>
<dbReference type="EC" id="1.14.11.17" evidence="8"/>
<sequence>MTTKVLNTSENNVALHGEKPNYIHSLNVEPISPAIGAIIHNFDLSQPLTSTVLSQINELFLQYQVLFFRNQNLAPSKQRDFARAFGELHIHPVYPSLPDVPEAIILDTAQNDLKDNALWHIDVSFSPTPPLGAVLAARQLPQCGGDTLWASGTAAYRALSSEMKRHLEHLTAIHDFTRSFPLSRFGRTEKERELWEETRRKNPPVEHPVIRVHPETGERALYVNQGFTTEICGIERDESDALLNYLFQHISKPDFSLRWRWQDGDVAFWDNRVTQHYAIDDYRPHRRIMHRVTILGDKPVGPSIT</sequence>
<dbReference type="NCBIfam" id="NF007104">
    <property type="entry name" value="PRK09553.1"/>
    <property type="match status" value="1"/>
</dbReference>
<dbReference type="SUPFAM" id="SSF51197">
    <property type="entry name" value="Clavaminate synthase-like"/>
    <property type="match status" value="1"/>
</dbReference>
<dbReference type="PANTHER" id="PTHR30468:SF1">
    <property type="entry name" value="ALPHA-KETOGLUTARATE-DEPENDENT SULFONATE DIOXYGENASE"/>
    <property type="match status" value="1"/>
</dbReference>
<dbReference type="GO" id="GO:0005737">
    <property type="term" value="C:cytoplasm"/>
    <property type="evidence" value="ECO:0007669"/>
    <property type="project" value="TreeGrafter"/>
</dbReference>
<gene>
    <name evidence="8" type="primary">tauD</name>
    <name evidence="8" type="ORF">E3D00_03565</name>
</gene>
<dbReference type="EMBL" id="CP038141">
    <property type="protein sequence ID" value="QDH16746.1"/>
    <property type="molecule type" value="Genomic_DNA"/>
</dbReference>
<dbReference type="FunFam" id="3.60.130.10:FF:000002">
    <property type="entry name" value="Alpha-ketoglutarate-dependent taurine dioxygenase"/>
    <property type="match status" value="1"/>
</dbReference>
<organism evidence="8 9">
    <name type="scientific">Swingsia samuiensis</name>
    <dbReference type="NCBI Taxonomy" id="1293412"/>
    <lineage>
        <taxon>Bacteria</taxon>
        <taxon>Pseudomonadati</taxon>
        <taxon>Pseudomonadota</taxon>
        <taxon>Alphaproteobacteria</taxon>
        <taxon>Acetobacterales</taxon>
        <taxon>Acetobacteraceae</taxon>
        <taxon>Swingsia</taxon>
    </lineage>
</organism>
<evidence type="ECO:0000256" key="4">
    <source>
        <dbReference type="ARBA" id="ARBA00022964"/>
    </source>
</evidence>
<dbReference type="PANTHER" id="PTHR30468">
    <property type="entry name" value="ALPHA-KETOGLUTARATE-DEPENDENT SULFONATE DIOXYGENASE"/>
    <property type="match status" value="1"/>
</dbReference>
<dbReference type="Proteomes" id="UP000316313">
    <property type="component" value="Chromosome"/>
</dbReference>
<dbReference type="AlphaFoldDB" id="A0A4Y6UJU3"/>
<feature type="domain" description="TauD/TfdA-like" evidence="7">
    <location>
        <begin position="28"/>
        <end position="293"/>
    </location>
</feature>
<dbReference type="InterPro" id="IPR051323">
    <property type="entry name" value="AtsK-like"/>
</dbReference>
<accession>A0A4Y6UJU3</accession>
<evidence type="ECO:0000256" key="5">
    <source>
        <dbReference type="ARBA" id="ARBA00023002"/>
    </source>
</evidence>
<keyword evidence="4 8" id="KW-0223">Dioxygenase</keyword>
<dbReference type="InterPro" id="IPR042098">
    <property type="entry name" value="TauD-like_sf"/>
</dbReference>
<comment type="cofactor">
    <cofactor evidence="1">
        <name>Fe(2+)</name>
        <dbReference type="ChEBI" id="CHEBI:29033"/>
    </cofactor>
</comment>
<keyword evidence="3" id="KW-0479">Metal-binding</keyword>
<proteinExistence type="inferred from homology"/>
<keyword evidence="6" id="KW-0408">Iron</keyword>
<name>A0A4Y6UJU3_9PROT</name>